<dbReference type="InterPro" id="IPR002885">
    <property type="entry name" value="PPR_rpt"/>
</dbReference>
<name>A0A834ZA23_TETSI</name>
<evidence type="ECO:0000256" key="1">
    <source>
        <dbReference type="ARBA" id="ARBA00022737"/>
    </source>
</evidence>
<sequence length="175" mass="19774">MGSYLFCLRTPKVGILNLNLVSEPKVNAVADFDLLIHVCCTQFKNLGLGFSSDVFRFLTNRGLFPSLKTCNFLLNSLVKANELERTYDVFGRMRRGGSRDAAINALCKGGKVEDANEVLHRRLIDTVYSSLDFYWSYVNQQEVTVFDHFRSFLGVSKVAFKAPSITPTISRYLLL</sequence>
<evidence type="ECO:0008006" key="5">
    <source>
        <dbReference type="Google" id="ProtNLM"/>
    </source>
</evidence>
<evidence type="ECO:0000313" key="4">
    <source>
        <dbReference type="Proteomes" id="UP000655225"/>
    </source>
</evidence>
<dbReference type="InterPro" id="IPR011990">
    <property type="entry name" value="TPR-like_helical_dom_sf"/>
</dbReference>
<dbReference type="NCBIfam" id="TIGR00756">
    <property type="entry name" value="PPR"/>
    <property type="match status" value="1"/>
</dbReference>
<keyword evidence="1" id="KW-0677">Repeat</keyword>
<dbReference type="PROSITE" id="PS51375">
    <property type="entry name" value="PPR"/>
    <property type="match status" value="1"/>
</dbReference>
<keyword evidence="4" id="KW-1185">Reference proteome</keyword>
<evidence type="ECO:0000313" key="3">
    <source>
        <dbReference type="EMBL" id="KAF8402120.1"/>
    </source>
</evidence>
<gene>
    <name evidence="3" type="ORF">HHK36_013072</name>
</gene>
<organism evidence="3 4">
    <name type="scientific">Tetracentron sinense</name>
    <name type="common">Spur-leaf</name>
    <dbReference type="NCBI Taxonomy" id="13715"/>
    <lineage>
        <taxon>Eukaryota</taxon>
        <taxon>Viridiplantae</taxon>
        <taxon>Streptophyta</taxon>
        <taxon>Embryophyta</taxon>
        <taxon>Tracheophyta</taxon>
        <taxon>Spermatophyta</taxon>
        <taxon>Magnoliopsida</taxon>
        <taxon>Trochodendrales</taxon>
        <taxon>Trochodendraceae</taxon>
        <taxon>Tetracentron</taxon>
    </lineage>
</organism>
<reference evidence="3 4" key="1">
    <citation type="submission" date="2020-04" db="EMBL/GenBank/DDBJ databases">
        <title>Plant Genome Project.</title>
        <authorList>
            <person name="Zhang R.-G."/>
        </authorList>
    </citation>
    <scope>NUCLEOTIDE SEQUENCE [LARGE SCALE GENOMIC DNA]</scope>
    <source>
        <strain evidence="3">YNK0</strain>
        <tissue evidence="3">Leaf</tissue>
    </source>
</reference>
<dbReference type="Proteomes" id="UP000655225">
    <property type="component" value="Unassembled WGS sequence"/>
</dbReference>
<dbReference type="EMBL" id="JABCRI010000008">
    <property type="protein sequence ID" value="KAF8402120.1"/>
    <property type="molecule type" value="Genomic_DNA"/>
</dbReference>
<proteinExistence type="predicted"/>
<dbReference type="AlphaFoldDB" id="A0A834ZA23"/>
<comment type="caution">
    <text evidence="3">The sequence shown here is derived from an EMBL/GenBank/DDBJ whole genome shotgun (WGS) entry which is preliminary data.</text>
</comment>
<evidence type="ECO:0000256" key="2">
    <source>
        <dbReference type="PROSITE-ProRule" id="PRU00708"/>
    </source>
</evidence>
<accession>A0A834ZA23</accession>
<dbReference type="OrthoDB" id="185373at2759"/>
<feature type="repeat" description="PPR" evidence="2">
    <location>
        <begin position="66"/>
        <end position="100"/>
    </location>
</feature>
<dbReference type="Gene3D" id="1.25.40.10">
    <property type="entry name" value="Tetratricopeptide repeat domain"/>
    <property type="match status" value="1"/>
</dbReference>
<protein>
    <recommendedName>
        <fullName evidence="5">Pentatricopeptide repeat-containing protein</fullName>
    </recommendedName>
</protein>
<dbReference type="Pfam" id="PF01535">
    <property type="entry name" value="PPR"/>
    <property type="match status" value="2"/>
</dbReference>